<organism evidence="1 2">
    <name type="scientific">Haloarcula nitratireducens</name>
    <dbReference type="NCBI Taxonomy" id="2487749"/>
    <lineage>
        <taxon>Archaea</taxon>
        <taxon>Methanobacteriati</taxon>
        <taxon>Methanobacteriota</taxon>
        <taxon>Stenosarchaea group</taxon>
        <taxon>Halobacteria</taxon>
        <taxon>Halobacteriales</taxon>
        <taxon>Haloarculaceae</taxon>
        <taxon>Haloarcula</taxon>
    </lineage>
</organism>
<protein>
    <submittedName>
        <fullName evidence="1">Uncharacterized protein</fullName>
    </submittedName>
</protein>
<keyword evidence="2" id="KW-1185">Reference proteome</keyword>
<sequence length="48" mass="5449">MDSLESIDSDRIIQLVEYFEDYAEYLVVALLPEDAQALDDSVNRVTAI</sequence>
<proteinExistence type="predicted"/>
<gene>
    <name evidence="1" type="ORF">EGH23_24860</name>
</gene>
<dbReference type="RefSeq" id="WP_220582694.1">
    <property type="nucleotide sequence ID" value="NZ_RKLT01000038.1"/>
</dbReference>
<dbReference type="EMBL" id="RKLT01000038">
    <property type="protein sequence ID" value="MBX0298099.1"/>
    <property type="molecule type" value="Genomic_DNA"/>
</dbReference>
<reference evidence="1 2" key="1">
    <citation type="submission" date="2021-06" db="EMBL/GenBank/DDBJ databases">
        <title>Halomicroarcula sp. a new haloarchaeum isolated from saline soil.</title>
        <authorList>
            <person name="Duran-Viseras A."/>
            <person name="Sanchez-Porro C."/>
            <person name="Ventosa A."/>
        </authorList>
    </citation>
    <scope>NUCLEOTIDE SEQUENCE [LARGE SCALE GENOMIC DNA]</scope>
    <source>
        <strain evidence="1 2">F27</strain>
    </source>
</reference>
<evidence type="ECO:0000313" key="2">
    <source>
        <dbReference type="Proteomes" id="UP001430455"/>
    </source>
</evidence>
<accession>A0AAW4PJE7</accession>
<dbReference type="Proteomes" id="UP001430455">
    <property type="component" value="Unassembled WGS sequence"/>
</dbReference>
<dbReference type="AlphaFoldDB" id="A0AAW4PJE7"/>
<comment type="caution">
    <text evidence="1">The sequence shown here is derived from an EMBL/GenBank/DDBJ whole genome shotgun (WGS) entry which is preliminary data.</text>
</comment>
<name>A0AAW4PJE7_9EURY</name>
<evidence type="ECO:0000313" key="1">
    <source>
        <dbReference type="EMBL" id="MBX0298099.1"/>
    </source>
</evidence>